<evidence type="ECO:0000256" key="1">
    <source>
        <dbReference type="SAM" id="MobiDB-lite"/>
    </source>
</evidence>
<organism evidence="3 4">
    <name type="scientific">Gossypium australe</name>
    <dbReference type="NCBI Taxonomy" id="47621"/>
    <lineage>
        <taxon>Eukaryota</taxon>
        <taxon>Viridiplantae</taxon>
        <taxon>Streptophyta</taxon>
        <taxon>Embryophyta</taxon>
        <taxon>Tracheophyta</taxon>
        <taxon>Spermatophyta</taxon>
        <taxon>Magnoliopsida</taxon>
        <taxon>eudicotyledons</taxon>
        <taxon>Gunneridae</taxon>
        <taxon>Pentapetalae</taxon>
        <taxon>rosids</taxon>
        <taxon>malvids</taxon>
        <taxon>Malvales</taxon>
        <taxon>Malvaceae</taxon>
        <taxon>Malvoideae</taxon>
        <taxon>Gossypium</taxon>
    </lineage>
</organism>
<accession>A0A5B6VD27</accession>
<reference evidence="3" key="1">
    <citation type="submission" date="2019-08" db="EMBL/GenBank/DDBJ databases">
        <authorList>
            <person name="Liu F."/>
        </authorList>
    </citation>
    <scope>NUCLEOTIDE SEQUENCE [LARGE SCALE GENOMIC DNA]</scope>
    <source>
        <strain evidence="3">PA1801</strain>
        <tissue evidence="3">Leaf</tissue>
    </source>
</reference>
<dbReference type="Pfam" id="PF03732">
    <property type="entry name" value="Retrotrans_gag"/>
    <property type="match status" value="1"/>
</dbReference>
<proteinExistence type="predicted"/>
<keyword evidence="4" id="KW-1185">Reference proteome</keyword>
<name>A0A5B6VD27_9ROSI</name>
<comment type="caution">
    <text evidence="3">The sequence shown here is derived from an EMBL/GenBank/DDBJ whole genome shotgun (WGS) entry which is preliminary data.</text>
</comment>
<dbReference type="Proteomes" id="UP000325315">
    <property type="component" value="Unassembled WGS sequence"/>
</dbReference>
<evidence type="ECO:0000313" key="4">
    <source>
        <dbReference type="Proteomes" id="UP000325315"/>
    </source>
</evidence>
<dbReference type="InterPro" id="IPR005162">
    <property type="entry name" value="Retrotrans_gag_dom"/>
</dbReference>
<evidence type="ECO:0000313" key="3">
    <source>
        <dbReference type="EMBL" id="KAA3466964.1"/>
    </source>
</evidence>
<gene>
    <name evidence="3" type="ORF">EPI10_002019</name>
</gene>
<evidence type="ECO:0000259" key="2">
    <source>
        <dbReference type="Pfam" id="PF03732"/>
    </source>
</evidence>
<sequence>MSSNQARPKAEEAESNAPASVQRDASSSKKPKSEGREFIRTNLAVQQPPSPVPQLVLEMSQCAEPFRTSKPPAIADDDPERAEFWLEYTIRVLDELSCTLAECLKCAVSLLKDTTYHWWNTITSFISRENITWEFFQTEFRKKYISQRFLDQKKKDFLELKQGSMTVP</sequence>
<dbReference type="EMBL" id="SMMG02000007">
    <property type="protein sequence ID" value="KAA3466964.1"/>
    <property type="molecule type" value="Genomic_DNA"/>
</dbReference>
<protein>
    <submittedName>
        <fullName evidence="3">Retrotransposon protein</fullName>
    </submittedName>
</protein>
<dbReference type="PANTHER" id="PTHR34482:SF36">
    <property type="entry name" value="RETROTRANSPOSON GAG DOMAIN-CONTAINING PROTEIN"/>
    <property type="match status" value="1"/>
</dbReference>
<feature type="region of interest" description="Disordered" evidence="1">
    <location>
        <begin position="1"/>
        <end position="50"/>
    </location>
</feature>
<dbReference type="PANTHER" id="PTHR34482">
    <property type="entry name" value="DNA DAMAGE-INDUCIBLE PROTEIN 1-LIKE"/>
    <property type="match status" value="1"/>
</dbReference>
<dbReference type="OrthoDB" id="1936908at2759"/>
<dbReference type="AlphaFoldDB" id="A0A5B6VD27"/>
<feature type="domain" description="Retrotransposon gag" evidence="2">
    <location>
        <begin position="106"/>
        <end position="167"/>
    </location>
</feature>